<keyword evidence="8" id="KW-0949">S-adenosyl-L-methionine</keyword>
<dbReference type="InterPro" id="IPR026448">
    <property type="entry name" value="Methyltr_grasp"/>
</dbReference>
<keyword evidence="13" id="KW-1185">Reference proteome</keyword>
<name>A0A7W8A865_9ACTN</name>
<evidence type="ECO:0000256" key="2">
    <source>
        <dbReference type="ARBA" id="ARBA00005369"/>
    </source>
</evidence>
<dbReference type="PANTHER" id="PTHR11579:SF0">
    <property type="entry name" value="PROTEIN-L-ISOASPARTATE(D-ASPARTATE) O-METHYLTRANSFERASE"/>
    <property type="match status" value="1"/>
</dbReference>
<evidence type="ECO:0000256" key="11">
    <source>
        <dbReference type="ARBA" id="ARBA00031350"/>
    </source>
</evidence>
<dbReference type="Gene3D" id="3.40.50.150">
    <property type="entry name" value="Vaccinia Virus protein VP39"/>
    <property type="match status" value="1"/>
</dbReference>
<dbReference type="Pfam" id="PF01135">
    <property type="entry name" value="PCMT"/>
    <property type="match status" value="1"/>
</dbReference>
<protein>
    <recommendedName>
        <fullName evidence="4">Protein-L-isoaspartate O-methyltransferase</fullName>
        <ecNumber evidence="3">2.1.1.77</ecNumber>
    </recommendedName>
    <alternativeName>
        <fullName evidence="11">L-isoaspartyl protein carboxyl methyltransferase</fullName>
    </alternativeName>
    <alternativeName>
        <fullName evidence="9">Protein L-isoaspartyl methyltransferase</fullName>
    </alternativeName>
    <alternativeName>
        <fullName evidence="10">Protein-beta-aspartate methyltransferase</fullName>
    </alternativeName>
</protein>
<dbReference type="InterPro" id="IPR029063">
    <property type="entry name" value="SAM-dependent_MTases_sf"/>
</dbReference>
<gene>
    <name evidence="12" type="ORF">HNR40_006892</name>
</gene>
<accession>A0A7W8A865</accession>
<dbReference type="NCBIfam" id="TIGR04188">
    <property type="entry name" value="methyltr_grsp"/>
    <property type="match status" value="1"/>
</dbReference>
<dbReference type="CDD" id="cd02440">
    <property type="entry name" value="AdoMet_MTases"/>
    <property type="match status" value="1"/>
</dbReference>
<evidence type="ECO:0000256" key="9">
    <source>
        <dbReference type="ARBA" id="ARBA00030757"/>
    </source>
</evidence>
<evidence type="ECO:0000256" key="8">
    <source>
        <dbReference type="ARBA" id="ARBA00022691"/>
    </source>
</evidence>
<dbReference type="GO" id="GO:0005737">
    <property type="term" value="C:cytoplasm"/>
    <property type="evidence" value="ECO:0007669"/>
    <property type="project" value="UniProtKB-SubCell"/>
</dbReference>
<dbReference type="InterPro" id="IPR000682">
    <property type="entry name" value="PCMT"/>
</dbReference>
<dbReference type="Proteomes" id="UP000568380">
    <property type="component" value="Unassembled WGS sequence"/>
</dbReference>
<dbReference type="EMBL" id="JACHIN010000010">
    <property type="protein sequence ID" value="MBB5081397.1"/>
    <property type="molecule type" value="Genomic_DNA"/>
</dbReference>
<evidence type="ECO:0000313" key="13">
    <source>
        <dbReference type="Proteomes" id="UP000568380"/>
    </source>
</evidence>
<keyword evidence="5" id="KW-0963">Cytoplasm</keyword>
<dbReference type="EC" id="2.1.1.77" evidence="3"/>
<sequence>MTLAADLRRKLAADIASAPWRSALEEVPRELFIGDAVYRHETGLGWAPVRRAQMSEQEWLCLVYTNETWVTQLDGVMAEDATGPVPILRPTSSSTFPGLVVSMLEAAGIGEGDQVLEIGTGTGYSTALMCHRLGAASVTSVEVDPEVAARAKAAITAAGYAPTLVTGDGLLGHDHESPYDRLIATCAVRTIPLSWLRQMCVEGTITTPMMGWLGGAAFAHLQVADDGSASGHFLTEDVYFMTARPHRPPPRPPIEMGRGDQRDSRIDPAILKQDTALFVAQLGIPQAQHGWAGNILLVHDVSTGSQADVRPDSAGGWTVHQHGPIRLWDEAEEAILTWQGAGSPHQSGFGLTVAVDEQRVWLGDPTGPSWNLPA</sequence>
<dbReference type="PANTHER" id="PTHR11579">
    <property type="entry name" value="PROTEIN-L-ISOASPARTATE O-METHYLTRANSFERASE"/>
    <property type="match status" value="1"/>
</dbReference>
<evidence type="ECO:0000313" key="12">
    <source>
        <dbReference type="EMBL" id="MBB5081397.1"/>
    </source>
</evidence>
<evidence type="ECO:0000256" key="10">
    <source>
        <dbReference type="ARBA" id="ARBA00031323"/>
    </source>
</evidence>
<comment type="subcellular location">
    <subcellularLocation>
        <location evidence="1">Cytoplasm</location>
    </subcellularLocation>
</comment>
<reference evidence="12 13" key="1">
    <citation type="submission" date="2020-08" db="EMBL/GenBank/DDBJ databases">
        <title>Genomic Encyclopedia of Type Strains, Phase IV (KMG-IV): sequencing the most valuable type-strain genomes for metagenomic binning, comparative biology and taxonomic classification.</title>
        <authorList>
            <person name="Goeker M."/>
        </authorList>
    </citation>
    <scope>NUCLEOTIDE SEQUENCE [LARGE SCALE GENOMIC DNA]</scope>
    <source>
        <strain evidence="12 13">DSM 45385</strain>
    </source>
</reference>
<dbReference type="GO" id="GO:0032259">
    <property type="term" value="P:methylation"/>
    <property type="evidence" value="ECO:0007669"/>
    <property type="project" value="UniProtKB-KW"/>
</dbReference>
<dbReference type="AlphaFoldDB" id="A0A7W8A865"/>
<evidence type="ECO:0000256" key="7">
    <source>
        <dbReference type="ARBA" id="ARBA00022679"/>
    </source>
</evidence>
<dbReference type="SUPFAM" id="SSF53335">
    <property type="entry name" value="S-adenosyl-L-methionine-dependent methyltransferases"/>
    <property type="match status" value="1"/>
</dbReference>
<comment type="caution">
    <text evidence="12">The sequence shown here is derived from an EMBL/GenBank/DDBJ whole genome shotgun (WGS) entry which is preliminary data.</text>
</comment>
<evidence type="ECO:0000256" key="3">
    <source>
        <dbReference type="ARBA" id="ARBA00011890"/>
    </source>
</evidence>
<proteinExistence type="inferred from homology"/>
<dbReference type="GO" id="GO:0004719">
    <property type="term" value="F:protein-L-isoaspartate (D-aspartate) O-methyltransferase activity"/>
    <property type="evidence" value="ECO:0007669"/>
    <property type="project" value="UniProtKB-EC"/>
</dbReference>
<dbReference type="RefSeq" id="WP_184968731.1">
    <property type="nucleotide sequence ID" value="NZ_JACHIN010000010.1"/>
</dbReference>
<keyword evidence="7 12" id="KW-0808">Transferase</keyword>
<evidence type="ECO:0000256" key="5">
    <source>
        <dbReference type="ARBA" id="ARBA00022490"/>
    </source>
</evidence>
<keyword evidence="6 12" id="KW-0489">Methyltransferase</keyword>
<evidence type="ECO:0000256" key="1">
    <source>
        <dbReference type="ARBA" id="ARBA00004496"/>
    </source>
</evidence>
<evidence type="ECO:0000256" key="4">
    <source>
        <dbReference type="ARBA" id="ARBA00013346"/>
    </source>
</evidence>
<organism evidence="12 13">
    <name type="scientific">Nonomuraea endophytica</name>
    <dbReference type="NCBI Taxonomy" id="714136"/>
    <lineage>
        <taxon>Bacteria</taxon>
        <taxon>Bacillati</taxon>
        <taxon>Actinomycetota</taxon>
        <taxon>Actinomycetes</taxon>
        <taxon>Streptosporangiales</taxon>
        <taxon>Streptosporangiaceae</taxon>
        <taxon>Nonomuraea</taxon>
    </lineage>
</organism>
<evidence type="ECO:0000256" key="6">
    <source>
        <dbReference type="ARBA" id="ARBA00022603"/>
    </source>
</evidence>
<comment type="similarity">
    <text evidence="2">Belongs to the methyltransferase superfamily. L-isoaspartyl/D-aspartyl protein methyltransferase family.</text>
</comment>